<sequence length="72" mass="7100">MSNLPMDRSTGYISVDELVELAEPPGGFVGGDAQVQSTIACVSATVASATAVSAAMGDNCPSTACTSRCAGT</sequence>
<keyword evidence="2" id="KW-1185">Reference proteome</keyword>
<dbReference type="RefSeq" id="WP_270676338.1">
    <property type="nucleotide sequence ID" value="NZ_JAQFWP010000006.1"/>
</dbReference>
<evidence type="ECO:0000313" key="1">
    <source>
        <dbReference type="EMBL" id="MDA2803849.1"/>
    </source>
</evidence>
<protein>
    <submittedName>
        <fullName evidence="1">Class II lanthipeptide, LchA2/BrtA2 family</fullName>
    </submittedName>
</protein>
<dbReference type="Proteomes" id="UP001165685">
    <property type="component" value="Unassembled WGS sequence"/>
</dbReference>
<gene>
    <name evidence="1" type="ORF">O4U47_04945</name>
</gene>
<proteinExistence type="predicted"/>
<reference evidence="1" key="1">
    <citation type="submission" date="2023-01" db="EMBL/GenBank/DDBJ databases">
        <title>Draft genome sequence of Nocardiopsis sp. LSu2-4 isolated from halophytes.</title>
        <authorList>
            <person name="Duangmal K."/>
            <person name="Chantavorakit T."/>
        </authorList>
    </citation>
    <scope>NUCLEOTIDE SEQUENCE</scope>
    <source>
        <strain evidence="1">LSu2-4</strain>
    </source>
</reference>
<dbReference type="EMBL" id="JAQFWP010000006">
    <property type="protein sequence ID" value="MDA2803849.1"/>
    <property type="molecule type" value="Genomic_DNA"/>
</dbReference>
<accession>A0ABT4TGM4</accession>
<comment type="caution">
    <text evidence="1">The sequence shown here is derived from an EMBL/GenBank/DDBJ whole genome shotgun (WGS) entry which is preliminary data.</text>
</comment>
<name>A0ABT4TGM4_9ACTN</name>
<dbReference type="NCBIfam" id="NF038161">
    <property type="entry name" value="lant_II_LchA2"/>
    <property type="match status" value="1"/>
</dbReference>
<evidence type="ECO:0000313" key="2">
    <source>
        <dbReference type="Proteomes" id="UP001165685"/>
    </source>
</evidence>
<organism evidence="1 2">
    <name type="scientific">Nocardiopsis suaedae</name>
    <dbReference type="NCBI Taxonomy" id="3018444"/>
    <lineage>
        <taxon>Bacteria</taxon>
        <taxon>Bacillati</taxon>
        <taxon>Actinomycetota</taxon>
        <taxon>Actinomycetes</taxon>
        <taxon>Streptosporangiales</taxon>
        <taxon>Nocardiopsidaceae</taxon>
        <taxon>Nocardiopsis</taxon>
    </lineage>
</organism>